<sequence length="1031" mass="114797">MPPPPLVFHSSTTTNQPDRYLSNPRYFPSEVPGVSGTFRQAQSQPIPIESDDQSNSYSLESGSHDSIMSDVSNSLRPSLTPPPPLTTATSSLPTPYTIRTPCTSTNTPSTRPIITSPTPRPDESMEIDDIALARVKPFPHIADPLGQHSQDGGSTSTSTSIVNTPSASQSTDEDMDIEEDERVEELAGREIEEEGTVQPNDISLRDPLSESFHQIGNSSSNHPDPLSPSYVYPQPHLCTGETAYGSRWSRPVPSREAGIQQSGSSSHIGIDPSRLIGSSTGGNHQSGTQSFVNGLGTSSAGDNGNSENSENIPLPYELAESQLSNRQSPVNIRPFQGSFMPLPGDWGEAYSSHAVIPHPQNTRSSFSNHENGGPSRIAPVQPRALPSSSSISSDFRTLPLPIANTGTGSPAAVERRLDNIEARLERARGRAQRSPPTPPSLMASLHSYEGIRNRSSASRPYDLSARSRPPTQIIEDGPRRFSFGRTSSVRPSWMEPSLSPTTTATVPPPRPRPATYFGWESDDTSSSVQGRPLSDRDTLAQRWSGSTSEVQDRGISAHEAALRNRSDSAAARYLQTRLNMIDNLRSGPLRPTSPLPSSSSRSARAIMPLDNRQEFALETELHQERQRESERMRLRSTNLLGAPPRSSRGEFQHFTPLMDDPHPTNEILDEIPRPLHVRPGNRRWMSFDEGERERENSRDRDRSRAEEESSLSALDRDVNEAIGRRLSQPRPRSGSISRRLRDHLGPDWEGTRLPDISSSSASSRSSRTEGLWGEVEASVRERHQRERLREIQIQINPNRNERRDQLDAFLALREHEERSRSDRSSPVDELAAFVEHNRRIRPWDNEDAAALIFERLRSNQNYDLDGSVDISDSSPFSFAYMNSLRRLHHNSTPSLHAIKLTDEMNQDEKLKVVKMIIKSITRLPSIPRKKAAETTLETLHYSEFDQKKTDDIEKDEYCPVCHDEYEDSSEIVITPCKHMYHQGCLNTWLNTPNTSSCPMCRRDLAALACLIKIVPTKKIDEALPLWMAAAL</sequence>
<dbReference type="InterPro" id="IPR052788">
    <property type="entry name" value="RING-type_E3_ligase_ATL"/>
</dbReference>
<feature type="compositionally biased region" description="Low complexity" evidence="5">
    <location>
        <begin position="258"/>
        <end position="270"/>
    </location>
</feature>
<feature type="region of interest" description="Disordered" evidence="5">
    <location>
        <begin position="637"/>
        <end position="772"/>
    </location>
</feature>
<protein>
    <recommendedName>
        <fullName evidence="6">RING-type domain-containing protein</fullName>
    </recommendedName>
</protein>
<feature type="compositionally biased region" description="Polar residues" evidence="5">
    <location>
        <begin position="53"/>
        <end position="73"/>
    </location>
</feature>
<organism evidence="7 8">
    <name type="scientific">Kwoniella shivajii</name>
    <dbReference type="NCBI Taxonomy" id="564305"/>
    <lineage>
        <taxon>Eukaryota</taxon>
        <taxon>Fungi</taxon>
        <taxon>Dikarya</taxon>
        <taxon>Basidiomycota</taxon>
        <taxon>Agaricomycotina</taxon>
        <taxon>Tremellomycetes</taxon>
        <taxon>Tremellales</taxon>
        <taxon>Cryptococcaceae</taxon>
        <taxon>Kwoniella</taxon>
    </lineage>
</organism>
<dbReference type="PANTHER" id="PTHR45798:SF97">
    <property type="entry name" value="ALCOHOL-SENSITIVE RING FINGER PROTEIN 1"/>
    <property type="match status" value="1"/>
</dbReference>
<dbReference type="InterPro" id="IPR011016">
    <property type="entry name" value="Znf_RING-CH"/>
</dbReference>
<dbReference type="PANTHER" id="PTHR45798">
    <property type="entry name" value="RING-H2 FINGER PROTEIN ATL61-RELATED-RELATED"/>
    <property type="match status" value="1"/>
</dbReference>
<feature type="compositionally biased region" description="Low complexity" evidence="5">
    <location>
        <begin position="86"/>
        <end position="95"/>
    </location>
</feature>
<dbReference type="GeneID" id="87952347"/>
<dbReference type="Proteomes" id="UP001329825">
    <property type="component" value="Chromosome 1"/>
</dbReference>
<evidence type="ECO:0000256" key="4">
    <source>
        <dbReference type="PROSITE-ProRule" id="PRU00175"/>
    </source>
</evidence>
<feature type="region of interest" description="Disordered" evidence="5">
    <location>
        <begin position="140"/>
        <end position="233"/>
    </location>
</feature>
<feature type="compositionally biased region" description="Polar residues" evidence="5">
    <location>
        <begin position="276"/>
        <end position="311"/>
    </location>
</feature>
<feature type="region of interest" description="Disordered" evidence="5">
    <location>
        <begin position="247"/>
        <end position="312"/>
    </location>
</feature>
<feature type="compositionally biased region" description="Polar residues" evidence="5">
    <location>
        <begin position="211"/>
        <end position="222"/>
    </location>
</feature>
<evidence type="ECO:0000259" key="6">
    <source>
        <dbReference type="PROSITE" id="PS50089"/>
    </source>
</evidence>
<reference evidence="7 8" key="1">
    <citation type="submission" date="2024-01" db="EMBL/GenBank/DDBJ databases">
        <title>Comparative genomics of Cryptococcus and Kwoniella reveals pathogenesis evolution and contrasting modes of karyotype evolution via chromosome fusion or intercentromeric recombination.</title>
        <authorList>
            <person name="Coelho M.A."/>
            <person name="David-Palma M."/>
            <person name="Shea T."/>
            <person name="Bowers K."/>
            <person name="McGinley-Smith S."/>
            <person name="Mohammad A.W."/>
            <person name="Gnirke A."/>
            <person name="Yurkov A.M."/>
            <person name="Nowrousian M."/>
            <person name="Sun S."/>
            <person name="Cuomo C.A."/>
            <person name="Heitman J."/>
        </authorList>
    </citation>
    <scope>NUCLEOTIDE SEQUENCE [LARGE SCALE GENOMIC DNA]</scope>
    <source>
        <strain evidence="7">CBS 11374</strain>
    </source>
</reference>
<feature type="compositionally biased region" description="Low complexity" evidence="5">
    <location>
        <begin position="103"/>
        <end position="117"/>
    </location>
</feature>
<dbReference type="SMART" id="SM00184">
    <property type="entry name" value="RING"/>
    <property type="match status" value="1"/>
</dbReference>
<evidence type="ECO:0000313" key="8">
    <source>
        <dbReference type="Proteomes" id="UP001329825"/>
    </source>
</evidence>
<feature type="region of interest" description="Disordered" evidence="5">
    <location>
        <begin position="1"/>
        <end position="125"/>
    </location>
</feature>
<feature type="compositionally biased region" description="Acidic residues" evidence="5">
    <location>
        <begin position="171"/>
        <end position="183"/>
    </location>
</feature>
<feature type="compositionally biased region" description="Basic and acidic residues" evidence="5">
    <location>
        <begin position="714"/>
        <end position="723"/>
    </location>
</feature>
<gene>
    <name evidence="7" type="ORF">IL334_000216</name>
</gene>
<feature type="compositionally biased region" description="Basic and acidic residues" evidence="5">
    <location>
        <begin position="685"/>
        <end position="707"/>
    </location>
</feature>
<feature type="region of interest" description="Disordered" evidence="5">
    <location>
        <begin position="357"/>
        <end position="391"/>
    </location>
</feature>
<keyword evidence="1" id="KW-0479">Metal-binding</keyword>
<proteinExistence type="predicted"/>
<dbReference type="Gene3D" id="3.30.40.10">
    <property type="entry name" value="Zinc/RING finger domain, C3HC4 (zinc finger)"/>
    <property type="match status" value="1"/>
</dbReference>
<feature type="compositionally biased region" description="Polar residues" evidence="5">
    <location>
        <begin position="359"/>
        <end position="370"/>
    </location>
</feature>
<evidence type="ECO:0000313" key="7">
    <source>
        <dbReference type="EMBL" id="WRT63311.1"/>
    </source>
</evidence>
<evidence type="ECO:0000256" key="2">
    <source>
        <dbReference type="ARBA" id="ARBA00022771"/>
    </source>
</evidence>
<dbReference type="SMART" id="SM00744">
    <property type="entry name" value="RINGv"/>
    <property type="match status" value="1"/>
</dbReference>
<dbReference type="SUPFAM" id="SSF57850">
    <property type="entry name" value="RING/U-box"/>
    <property type="match status" value="1"/>
</dbReference>
<dbReference type="EMBL" id="CP141881">
    <property type="protein sequence ID" value="WRT63311.1"/>
    <property type="molecule type" value="Genomic_DNA"/>
</dbReference>
<evidence type="ECO:0000256" key="1">
    <source>
        <dbReference type="ARBA" id="ARBA00022723"/>
    </source>
</evidence>
<dbReference type="RefSeq" id="XP_062788051.1">
    <property type="nucleotide sequence ID" value="XM_062932000.1"/>
</dbReference>
<feature type="compositionally biased region" description="Polar residues" evidence="5">
    <location>
        <begin position="161"/>
        <end position="170"/>
    </location>
</feature>
<feature type="domain" description="RING-type" evidence="6">
    <location>
        <begin position="958"/>
        <end position="1001"/>
    </location>
</feature>
<keyword evidence="3" id="KW-0862">Zinc</keyword>
<dbReference type="InterPro" id="IPR013083">
    <property type="entry name" value="Znf_RING/FYVE/PHD"/>
</dbReference>
<feature type="region of interest" description="Disordered" evidence="5">
    <location>
        <begin position="453"/>
        <end position="554"/>
    </location>
</feature>
<evidence type="ECO:0000256" key="3">
    <source>
        <dbReference type="ARBA" id="ARBA00022833"/>
    </source>
</evidence>
<dbReference type="PROSITE" id="PS50089">
    <property type="entry name" value="ZF_RING_2"/>
    <property type="match status" value="1"/>
</dbReference>
<keyword evidence="2 4" id="KW-0863">Zinc-finger</keyword>
<feature type="compositionally biased region" description="Basic and acidic residues" evidence="5">
    <location>
        <begin position="742"/>
        <end position="752"/>
    </location>
</feature>
<dbReference type="CDD" id="cd16448">
    <property type="entry name" value="RING-H2"/>
    <property type="match status" value="1"/>
</dbReference>
<dbReference type="InterPro" id="IPR001841">
    <property type="entry name" value="Znf_RING"/>
</dbReference>
<keyword evidence="8" id="KW-1185">Reference proteome</keyword>
<accession>A0ABZ1CNI9</accession>
<evidence type="ECO:0000256" key="5">
    <source>
        <dbReference type="SAM" id="MobiDB-lite"/>
    </source>
</evidence>
<name>A0ABZ1CNI9_9TREE</name>
<dbReference type="Pfam" id="PF13639">
    <property type="entry name" value="zf-RING_2"/>
    <property type="match status" value="1"/>
</dbReference>